<comment type="subcellular location">
    <subcellularLocation>
        <location evidence="1">Cell membrane</location>
        <topology evidence="1">Single-pass type I membrane protein</topology>
    </subcellularLocation>
</comment>
<evidence type="ECO:0000256" key="5">
    <source>
        <dbReference type="ARBA" id="ARBA00022989"/>
    </source>
</evidence>
<reference evidence="13" key="1">
    <citation type="journal article" date="2014" name="Science">
        <title>Nonhuman genetics. Genomic basis for the convergent evolution of electric organs.</title>
        <authorList>
            <person name="Gallant J.R."/>
            <person name="Traeger L.L."/>
            <person name="Volkening J.D."/>
            <person name="Moffett H."/>
            <person name="Chen P.H."/>
            <person name="Novina C.D."/>
            <person name="Phillips G.N.Jr."/>
            <person name="Anand R."/>
            <person name="Wells G.B."/>
            <person name="Pinch M."/>
            <person name="Guth R."/>
            <person name="Unguez G.A."/>
            <person name="Albert J.S."/>
            <person name="Zakon H.H."/>
            <person name="Samanta M.P."/>
            <person name="Sussman M.R."/>
        </authorList>
    </citation>
    <scope>NUCLEOTIDE SEQUENCE [LARGE SCALE GENOMIC DNA]</scope>
</reference>
<dbReference type="InterPro" id="IPR007110">
    <property type="entry name" value="Ig-like_dom"/>
</dbReference>
<evidence type="ECO:0000256" key="6">
    <source>
        <dbReference type="ARBA" id="ARBA00023136"/>
    </source>
</evidence>
<keyword evidence="2" id="KW-1003">Cell membrane</keyword>
<dbReference type="PROSITE" id="PS50835">
    <property type="entry name" value="IG_LIKE"/>
    <property type="match status" value="1"/>
</dbReference>
<evidence type="ECO:0000256" key="2">
    <source>
        <dbReference type="ARBA" id="ARBA00022475"/>
    </source>
</evidence>
<evidence type="ECO:0000313" key="13">
    <source>
        <dbReference type="Proteomes" id="UP000314983"/>
    </source>
</evidence>
<keyword evidence="4" id="KW-0732">Signal</keyword>
<keyword evidence="9" id="KW-0325">Glycoprotein</keyword>
<dbReference type="Gene3D" id="2.60.40.10">
    <property type="entry name" value="Immunoglobulins"/>
    <property type="match status" value="1"/>
</dbReference>
<reference evidence="12" key="4">
    <citation type="submission" date="2025-08" db="UniProtKB">
        <authorList>
            <consortium name="Ensembl"/>
        </authorList>
    </citation>
    <scope>IDENTIFICATION</scope>
</reference>
<dbReference type="GO" id="GO:0006955">
    <property type="term" value="P:immune response"/>
    <property type="evidence" value="ECO:0007669"/>
    <property type="project" value="TreeGrafter"/>
</dbReference>
<dbReference type="SUPFAM" id="SSF48726">
    <property type="entry name" value="Immunoglobulin"/>
    <property type="match status" value="1"/>
</dbReference>
<dbReference type="SMART" id="SM00406">
    <property type="entry name" value="IGv"/>
    <property type="match status" value="1"/>
</dbReference>
<dbReference type="PANTHER" id="PTHR25466">
    <property type="entry name" value="T-LYMPHOCYTE ACTIVATION ANTIGEN"/>
    <property type="match status" value="1"/>
</dbReference>
<dbReference type="InterPro" id="IPR013106">
    <property type="entry name" value="Ig_V-set"/>
</dbReference>
<evidence type="ECO:0000256" key="1">
    <source>
        <dbReference type="ARBA" id="ARBA00004251"/>
    </source>
</evidence>
<dbReference type="GO" id="GO:0007166">
    <property type="term" value="P:cell surface receptor signaling pathway"/>
    <property type="evidence" value="ECO:0007669"/>
    <property type="project" value="TreeGrafter"/>
</dbReference>
<dbReference type="AlphaFoldDB" id="A0A4W4EBT5"/>
<dbReference type="Ensembl" id="ENSEEET00000009230.2">
    <property type="protein sequence ID" value="ENSEEEP00000009113.2"/>
    <property type="gene ID" value="ENSEEEG00000004696.2"/>
</dbReference>
<evidence type="ECO:0000256" key="3">
    <source>
        <dbReference type="ARBA" id="ARBA00022692"/>
    </source>
</evidence>
<dbReference type="PANTHER" id="PTHR25466:SF14">
    <property type="entry name" value="BUTYROPHILIN SUBFAMILY 2 MEMBER A2-LIKE-RELATED"/>
    <property type="match status" value="1"/>
</dbReference>
<reference evidence="12" key="5">
    <citation type="submission" date="2025-09" db="UniProtKB">
        <authorList>
            <consortium name="Ensembl"/>
        </authorList>
    </citation>
    <scope>IDENTIFICATION</scope>
</reference>
<keyword evidence="7" id="KW-1015">Disulfide bond</keyword>
<keyword evidence="3" id="KW-0812">Transmembrane</keyword>
<reference evidence="12" key="3">
    <citation type="submission" date="2020-05" db="EMBL/GenBank/DDBJ databases">
        <title>Electrophorus electricus (electric eel) genome, fEleEle1, primary haplotype.</title>
        <authorList>
            <person name="Myers G."/>
            <person name="Meyer A."/>
            <person name="Fedrigo O."/>
            <person name="Formenti G."/>
            <person name="Rhie A."/>
            <person name="Tracey A."/>
            <person name="Sims Y."/>
            <person name="Jarvis E.D."/>
        </authorList>
    </citation>
    <scope>NUCLEOTIDE SEQUENCE [LARGE SCALE GENOMIC DNA]</scope>
</reference>
<evidence type="ECO:0000313" key="12">
    <source>
        <dbReference type="Ensembl" id="ENSEEEP00000009113.2"/>
    </source>
</evidence>
<evidence type="ECO:0000256" key="9">
    <source>
        <dbReference type="ARBA" id="ARBA00023180"/>
    </source>
</evidence>
<organism evidence="12 13">
    <name type="scientific">Electrophorus electricus</name>
    <name type="common">Electric eel</name>
    <name type="synonym">Gymnotus electricus</name>
    <dbReference type="NCBI Taxonomy" id="8005"/>
    <lineage>
        <taxon>Eukaryota</taxon>
        <taxon>Metazoa</taxon>
        <taxon>Chordata</taxon>
        <taxon>Craniata</taxon>
        <taxon>Vertebrata</taxon>
        <taxon>Euteleostomi</taxon>
        <taxon>Actinopterygii</taxon>
        <taxon>Neopterygii</taxon>
        <taxon>Teleostei</taxon>
        <taxon>Ostariophysi</taxon>
        <taxon>Gymnotiformes</taxon>
        <taxon>Gymnotoidei</taxon>
        <taxon>Gymnotidae</taxon>
        <taxon>Electrophorus</taxon>
    </lineage>
</organism>
<dbReference type="Proteomes" id="UP000314983">
    <property type="component" value="Chromosome 14"/>
</dbReference>
<keyword evidence="6" id="KW-0472">Membrane</keyword>
<dbReference type="GO" id="GO:0071222">
    <property type="term" value="P:cellular response to lipopolysaccharide"/>
    <property type="evidence" value="ECO:0007669"/>
    <property type="project" value="TreeGrafter"/>
</dbReference>
<dbReference type="GO" id="GO:0042102">
    <property type="term" value="P:positive regulation of T cell proliferation"/>
    <property type="evidence" value="ECO:0007669"/>
    <property type="project" value="TreeGrafter"/>
</dbReference>
<keyword evidence="5" id="KW-1133">Transmembrane helix</keyword>
<evidence type="ECO:0000256" key="8">
    <source>
        <dbReference type="ARBA" id="ARBA00023170"/>
    </source>
</evidence>
<evidence type="ECO:0000256" key="4">
    <source>
        <dbReference type="ARBA" id="ARBA00022729"/>
    </source>
</evidence>
<evidence type="ECO:0000256" key="10">
    <source>
        <dbReference type="ARBA" id="ARBA00023319"/>
    </source>
</evidence>
<dbReference type="Pfam" id="PF07686">
    <property type="entry name" value="V-set"/>
    <property type="match status" value="1"/>
</dbReference>
<sequence length="136" mass="15361">MYASGARSFILNSKSLFLKWFSVLGPSGPVAVQLGGSVMLPCYVQNPIPVEELEVEWRRTDPETLGEIQPESTNERYIDRVELFSSEEIHRGNFSLRLKNIQTEDKGLYICEVLHEAFSANTSVEVLQLGKLTSPW</sequence>
<evidence type="ECO:0000259" key="11">
    <source>
        <dbReference type="PROSITE" id="PS50835"/>
    </source>
</evidence>
<dbReference type="FunFam" id="2.60.40.10:FF:000142">
    <property type="entry name" value="V-set domain-containing T-cell activation inhibitor 1"/>
    <property type="match status" value="1"/>
</dbReference>
<reference evidence="13" key="2">
    <citation type="journal article" date="2017" name="Sci. Adv.">
        <title>A tail of two voltages: Proteomic comparison of the three electric organs of the electric eel.</title>
        <authorList>
            <person name="Traeger L.L."/>
            <person name="Sabat G."/>
            <person name="Barrett-Wilt G.A."/>
            <person name="Wells G.B."/>
            <person name="Sussman M.R."/>
        </authorList>
    </citation>
    <scope>NUCLEOTIDE SEQUENCE [LARGE SCALE GENOMIC DNA]</scope>
</reference>
<proteinExistence type="predicted"/>
<dbReference type="GO" id="GO:0031295">
    <property type="term" value="P:T cell costimulation"/>
    <property type="evidence" value="ECO:0007669"/>
    <property type="project" value="TreeGrafter"/>
</dbReference>
<name>A0A4W4EBT5_ELEEL</name>
<dbReference type="InterPro" id="IPR051713">
    <property type="entry name" value="T-cell_Activation_Regulation"/>
</dbReference>
<protein>
    <recommendedName>
        <fullName evidence="11">Ig-like domain-containing protein</fullName>
    </recommendedName>
</protein>
<dbReference type="SMART" id="SM00409">
    <property type="entry name" value="IG"/>
    <property type="match status" value="1"/>
</dbReference>
<keyword evidence="13" id="KW-1185">Reference proteome</keyword>
<feature type="domain" description="Ig-like" evidence="11">
    <location>
        <begin position="35"/>
        <end position="127"/>
    </location>
</feature>
<dbReference type="GO" id="GO:0042130">
    <property type="term" value="P:negative regulation of T cell proliferation"/>
    <property type="evidence" value="ECO:0007669"/>
    <property type="project" value="TreeGrafter"/>
</dbReference>
<evidence type="ECO:0000256" key="7">
    <source>
        <dbReference type="ARBA" id="ARBA00023157"/>
    </source>
</evidence>
<dbReference type="InterPro" id="IPR013783">
    <property type="entry name" value="Ig-like_fold"/>
</dbReference>
<dbReference type="InterPro" id="IPR036179">
    <property type="entry name" value="Ig-like_dom_sf"/>
</dbReference>
<dbReference type="GO" id="GO:0009897">
    <property type="term" value="C:external side of plasma membrane"/>
    <property type="evidence" value="ECO:0007669"/>
    <property type="project" value="TreeGrafter"/>
</dbReference>
<dbReference type="OMA" id="CRARNNS"/>
<keyword evidence="10" id="KW-0393">Immunoglobulin domain</keyword>
<dbReference type="GeneTree" id="ENSGT01030000234938"/>
<keyword evidence="8" id="KW-0675">Receptor</keyword>
<accession>A0A4W4EBT5</accession>
<dbReference type="InterPro" id="IPR003599">
    <property type="entry name" value="Ig_sub"/>
</dbReference>